<sequence>MQPPGDYVLQLYSRKLAEKRKTAAIKGTPHQAPQRERVSLVLRGGLQLQESGIAKRDITWKDRIVPDEVSGIPQLMWLLEPKVVFPHLRGHIESLGKAVEPAYSQGMFFEATDREGNLARGTYEGTYLELLANLEELASVLQRMSVAPALLPEPELELPLPPQLPRWDDYRPHVQALPAAPAPQPLKLPKFRPPPGEELPPFSQPVLFALPPIPPEDELEPLPEFSPPAAQPDLAADFEPPVFQSPVLPVLPEKPQAPGTQAPKYGEDWSGLRPYQVDEPVFIHPELLPVQDWRHPPANLPTPPLDMTVSADEELEPALPPVVLPPAPFVQDRKPPLWKPMLDTPPIYEEPAQEPAQHATITFAATATPEPALPTPRPVAMAAGAAPVLLMDVSGTMHPSRGGKFNAMKHCVVDLLQAHSQVAGSAKEFDVIAFNGSAFSWSAAYEGRQDLLANLQQAYSGRQNGCCMKPRPTSAGPTSMRKQEARHLTLQCVEPKMLSEAADWVAAWPEAAGLTNYLGALQLASQHAAADCIYIFSDGLSDVSTCVLKEVESRLAAGERVLPIHTVGFFAHGERDGRGERFLRHLSSVTGGTFQEYDDTGFTMCKATAWVPPATPPQSQVAQTMPARDSDRLGIQSSPYKAADQPSAMTPLPDTPAASKAAMHVTTGSPQSARSLSPIWRDQQAIHASPAALQDDTISADHDLPLSASSGAWQGFQVQPQQPTIWAGDERDDTAKQAAAGQGWGSYMQRQAEAQRRVQEAEQHNADMLEHNRSRAQRREGQQAGWEAYNRAEVVMGSAIATAVNQMALSAARAAFDQQRQHARQHNAWLREMHAAEVAVYRAAKLGHEEALSQWVATKLADEKQHSEALVAARAQHTALVAQQRLEWADTQEALREEYEQHVEACKQAHAQECSAVEERNRERQKRRDVVIAERERVTDINDKRIAEAQAAYDQQCAEIKAAQAGHLREAQQQHTQACDKLRQNHDAAFAAVQQKYLQHKAAVTEWNDQANAAARARFQAAVTKLLAEHEAELAAARAAHAAELGEVRQRNELVLPAVRVATAAQAELDRVAAFMAHIRSCAIKMEIGVNYVPATPNLDRVVEMQTLTDALERTFPDLDVASYPWPRREADSKLKGAWTGQAPPTERESGANAAIAEIRKLLAAKPDRASRPSHEQIRPQTAPAGGSAASHRRCHHHQSTTHSPLSSYRPSTGGARPHSATPSYLQMGSTTRNAQPWSASGNSDSDSCASSQSPRESPRSVLPLDPPSALFHKGTQQLKHQPARKAIDDGARYRSVHRYRSSTSALSHAVYRG</sequence>
<evidence type="ECO:0000256" key="1">
    <source>
        <dbReference type="SAM" id="MobiDB-lite"/>
    </source>
</evidence>
<protein>
    <recommendedName>
        <fullName evidence="4">VWFA domain-containing protein</fullName>
    </recommendedName>
</protein>
<dbReference type="Gene3D" id="3.40.50.410">
    <property type="entry name" value="von Willebrand factor, type A domain"/>
    <property type="match status" value="1"/>
</dbReference>
<feature type="region of interest" description="Disordered" evidence="1">
    <location>
        <begin position="1165"/>
        <end position="1292"/>
    </location>
</feature>
<dbReference type="SUPFAM" id="SSF53300">
    <property type="entry name" value="vWA-like"/>
    <property type="match status" value="1"/>
</dbReference>
<accession>A0AAW1PYJ1</accession>
<feature type="compositionally biased region" description="Basic and acidic residues" evidence="1">
    <location>
        <begin position="1165"/>
        <end position="1178"/>
    </location>
</feature>
<feature type="compositionally biased region" description="Basic residues" evidence="1">
    <location>
        <begin position="1191"/>
        <end position="1200"/>
    </location>
</feature>
<organism evidence="2 3">
    <name type="scientific">[Myrmecia] bisecta</name>
    <dbReference type="NCBI Taxonomy" id="41462"/>
    <lineage>
        <taxon>Eukaryota</taxon>
        <taxon>Viridiplantae</taxon>
        <taxon>Chlorophyta</taxon>
        <taxon>core chlorophytes</taxon>
        <taxon>Trebouxiophyceae</taxon>
        <taxon>Trebouxiales</taxon>
        <taxon>Trebouxiaceae</taxon>
        <taxon>Myrmecia</taxon>
    </lineage>
</organism>
<reference evidence="2 3" key="1">
    <citation type="journal article" date="2024" name="Nat. Commun.">
        <title>Phylogenomics reveals the evolutionary origins of lichenization in chlorophyte algae.</title>
        <authorList>
            <person name="Puginier C."/>
            <person name="Libourel C."/>
            <person name="Otte J."/>
            <person name="Skaloud P."/>
            <person name="Haon M."/>
            <person name="Grisel S."/>
            <person name="Petersen M."/>
            <person name="Berrin J.G."/>
            <person name="Delaux P.M."/>
            <person name="Dal Grande F."/>
            <person name="Keller J."/>
        </authorList>
    </citation>
    <scope>NUCLEOTIDE SEQUENCE [LARGE SCALE GENOMIC DNA]</scope>
    <source>
        <strain evidence="2 3">SAG 2043</strain>
    </source>
</reference>
<feature type="compositionally biased region" description="Polar residues" evidence="1">
    <location>
        <begin position="666"/>
        <end position="675"/>
    </location>
</feature>
<evidence type="ECO:0008006" key="4">
    <source>
        <dbReference type="Google" id="ProtNLM"/>
    </source>
</evidence>
<comment type="caution">
    <text evidence="2">The sequence shown here is derived from an EMBL/GenBank/DDBJ whole genome shotgun (WGS) entry which is preliminary data.</text>
</comment>
<gene>
    <name evidence="2" type="ORF">WJX72_011826</name>
</gene>
<name>A0AAW1PYJ1_9CHLO</name>
<evidence type="ECO:0000313" key="3">
    <source>
        <dbReference type="Proteomes" id="UP001489004"/>
    </source>
</evidence>
<feature type="region of interest" description="Disordered" evidence="1">
    <location>
        <begin position="1133"/>
        <end position="1152"/>
    </location>
</feature>
<feature type="compositionally biased region" description="Low complexity" evidence="1">
    <location>
        <begin position="1239"/>
        <end position="1254"/>
    </location>
</feature>
<feature type="compositionally biased region" description="Polar residues" evidence="1">
    <location>
        <begin position="1201"/>
        <end position="1211"/>
    </location>
</feature>
<proteinExistence type="predicted"/>
<dbReference type="EMBL" id="JALJOR010000008">
    <property type="protein sequence ID" value="KAK9813278.1"/>
    <property type="molecule type" value="Genomic_DNA"/>
</dbReference>
<keyword evidence="3" id="KW-1185">Reference proteome</keyword>
<feature type="region of interest" description="Disordered" evidence="1">
    <location>
        <begin position="614"/>
        <end position="675"/>
    </location>
</feature>
<dbReference type="Proteomes" id="UP001489004">
    <property type="component" value="Unassembled WGS sequence"/>
</dbReference>
<dbReference type="InterPro" id="IPR036465">
    <property type="entry name" value="vWFA_dom_sf"/>
</dbReference>
<feature type="compositionally biased region" description="Polar residues" evidence="1">
    <location>
        <begin position="1221"/>
        <end position="1238"/>
    </location>
</feature>
<evidence type="ECO:0000313" key="2">
    <source>
        <dbReference type="EMBL" id="KAK9813278.1"/>
    </source>
</evidence>